<proteinExistence type="predicted"/>
<dbReference type="InterPro" id="IPR008538">
    <property type="entry name" value="Uma2"/>
</dbReference>
<dbReference type="InterPro" id="IPR011335">
    <property type="entry name" value="Restrct_endonuc-II-like"/>
</dbReference>
<dbReference type="SUPFAM" id="SSF81923">
    <property type="entry name" value="Double Clp-N motif"/>
    <property type="match status" value="1"/>
</dbReference>
<gene>
    <name evidence="3" type="ORF">GKIL_0242</name>
</gene>
<dbReference type="STRING" id="1183438.GKIL_0242"/>
<keyword evidence="1" id="KW-0677">Repeat</keyword>
<dbReference type="CDD" id="cd06260">
    <property type="entry name" value="DUF820-like"/>
    <property type="match status" value="1"/>
</dbReference>
<dbReference type="RefSeq" id="WP_023171497.1">
    <property type="nucleotide sequence ID" value="NC_022600.1"/>
</dbReference>
<dbReference type="eggNOG" id="COG4636">
    <property type="taxonomic scope" value="Bacteria"/>
</dbReference>
<evidence type="ECO:0000256" key="1">
    <source>
        <dbReference type="PROSITE-ProRule" id="PRU01251"/>
    </source>
</evidence>
<dbReference type="EMBL" id="CP003587">
    <property type="protein sequence ID" value="AGY56489.1"/>
    <property type="molecule type" value="Genomic_DNA"/>
</dbReference>
<evidence type="ECO:0000313" key="4">
    <source>
        <dbReference type="Proteomes" id="UP000017396"/>
    </source>
</evidence>
<dbReference type="HOGENOM" id="CLU_805995_0_0_3"/>
<accession>U5QFU3</accession>
<feature type="domain" description="Clp R" evidence="2">
    <location>
        <begin position="6"/>
        <end position="155"/>
    </location>
</feature>
<keyword evidence="4" id="KW-1185">Reference proteome</keyword>
<dbReference type="InterPro" id="IPR004176">
    <property type="entry name" value="Clp_R_N"/>
</dbReference>
<protein>
    <submittedName>
        <fullName evidence="3">ATPase AAA-2 domain-containing protein</fullName>
    </submittedName>
</protein>
<dbReference type="KEGG" id="glj:GKIL_0242"/>
<dbReference type="PROSITE" id="PS51903">
    <property type="entry name" value="CLP_R"/>
    <property type="match status" value="1"/>
</dbReference>
<dbReference type="Gene3D" id="1.10.1780.10">
    <property type="entry name" value="Clp, N-terminal domain"/>
    <property type="match status" value="1"/>
</dbReference>
<dbReference type="InterPro" id="IPR036628">
    <property type="entry name" value="Clp_N_dom_sf"/>
</dbReference>
<dbReference type="PANTHER" id="PTHR34107:SF7">
    <property type="entry name" value="SLR2092 PROTEIN"/>
    <property type="match status" value="1"/>
</dbReference>
<dbReference type="Proteomes" id="UP000017396">
    <property type="component" value="Chromosome"/>
</dbReference>
<reference evidence="3 4" key="1">
    <citation type="journal article" date="2013" name="PLoS ONE">
        <title>Cultivation and Complete Genome Sequencing of Gloeobacter kilaueensis sp. nov., from a Lava Cave in Kilauea Caldera, Hawai'i.</title>
        <authorList>
            <person name="Saw J.H."/>
            <person name="Schatz M."/>
            <person name="Brown M.V."/>
            <person name="Kunkel D.D."/>
            <person name="Foster J.S."/>
            <person name="Shick H."/>
            <person name="Christensen S."/>
            <person name="Hou S."/>
            <person name="Wan X."/>
            <person name="Donachie S.P."/>
        </authorList>
    </citation>
    <scope>NUCLEOTIDE SEQUENCE [LARGE SCALE GENOMIC DNA]</scope>
    <source>
        <strain evidence="4">JS</strain>
    </source>
</reference>
<organism evidence="3 4">
    <name type="scientific">Gloeobacter kilaueensis (strain ATCC BAA-2537 / CCAP 1431/1 / ULC 316 / JS1)</name>
    <dbReference type="NCBI Taxonomy" id="1183438"/>
    <lineage>
        <taxon>Bacteria</taxon>
        <taxon>Bacillati</taxon>
        <taxon>Cyanobacteriota</taxon>
        <taxon>Cyanophyceae</taxon>
        <taxon>Gloeobacterales</taxon>
        <taxon>Gloeobacteraceae</taxon>
        <taxon>Gloeobacter</taxon>
    </lineage>
</organism>
<dbReference type="Gene3D" id="3.90.1570.10">
    <property type="entry name" value="tt1808, chain A"/>
    <property type="match status" value="1"/>
</dbReference>
<evidence type="ECO:0000313" key="3">
    <source>
        <dbReference type="EMBL" id="AGY56489.1"/>
    </source>
</evidence>
<name>U5QFU3_GLOK1</name>
<dbReference type="Pfam" id="PF02861">
    <property type="entry name" value="Clp_N"/>
    <property type="match status" value="1"/>
</dbReference>
<dbReference type="SUPFAM" id="SSF52980">
    <property type="entry name" value="Restriction endonuclease-like"/>
    <property type="match status" value="1"/>
</dbReference>
<sequence>MFGTLSGEFTERARRVLDAAREEAQGLGYQFVSTEHLLLGLLVEGSSEEARFLVEKGIVLPETRQLIERMIGRGPGLIPKEMPFTPRARYAWEIAYDQTEQLKHSHIDTCHIFFGLVRECLFAGKRGGGAASVFRHFGVDLREFEERSLVLMRAFGSGTGVPAAVKNLGNERIDDGAVSETLTVFHAPVPVPGEVISSPPELAAGEVRARLIAALLSFVEAHKLGSVASNAPIYAGSDVLMVDVLYFGRERRAGGRYRLPDLAVLVAEPQADRAQSVAVLSAKLQLLFELGVRYGLLIDSEGETVRIFAPQKAPVLLQGEQMLQLPELLPGWQIRIDQLWSRAL</sequence>
<dbReference type="Pfam" id="PF05685">
    <property type="entry name" value="Uma2"/>
    <property type="match status" value="1"/>
</dbReference>
<dbReference type="AlphaFoldDB" id="U5QFU3"/>
<dbReference type="PANTHER" id="PTHR34107">
    <property type="entry name" value="SLL0198 PROTEIN-RELATED"/>
    <property type="match status" value="1"/>
</dbReference>
<evidence type="ECO:0000259" key="2">
    <source>
        <dbReference type="PROSITE" id="PS51903"/>
    </source>
</evidence>
<dbReference type="OrthoDB" id="571071at2"/>
<dbReference type="InterPro" id="IPR012296">
    <property type="entry name" value="Nuclease_put_TT1808"/>
</dbReference>